<dbReference type="EMBL" id="CM035418">
    <property type="protein sequence ID" value="KAH7420672.1"/>
    <property type="molecule type" value="Genomic_DNA"/>
</dbReference>
<dbReference type="AlphaFoldDB" id="A0A8T2TDP8"/>
<dbReference type="Pfam" id="PF13920">
    <property type="entry name" value="zf-C3HC4_3"/>
    <property type="match status" value="1"/>
</dbReference>
<dbReference type="Gene3D" id="3.30.40.10">
    <property type="entry name" value="Zinc/RING finger domain, C3HC4 (zinc finger)"/>
    <property type="match status" value="1"/>
</dbReference>
<dbReference type="GO" id="GO:0061630">
    <property type="term" value="F:ubiquitin protein ligase activity"/>
    <property type="evidence" value="ECO:0007669"/>
    <property type="project" value="TreeGrafter"/>
</dbReference>
<proteinExistence type="predicted"/>
<reference evidence="7" key="1">
    <citation type="submission" date="2021-08" db="EMBL/GenBank/DDBJ databases">
        <title>WGS assembly of Ceratopteris richardii.</title>
        <authorList>
            <person name="Marchant D.B."/>
            <person name="Chen G."/>
            <person name="Jenkins J."/>
            <person name="Shu S."/>
            <person name="Leebens-Mack J."/>
            <person name="Grimwood J."/>
            <person name="Schmutz J."/>
            <person name="Soltis P."/>
            <person name="Soltis D."/>
            <person name="Chen Z.-H."/>
        </authorList>
    </citation>
    <scope>NUCLEOTIDE SEQUENCE</scope>
    <source>
        <strain evidence="7">Whitten #5841</strain>
        <tissue evidence="7">Leaf</tissue>
    </source>
</reference>
<evidence type="ECO:0000313" key="7">
    <source>
        <dbReference type="EMBL" id="KAH7420672.1"/>
    </source>
</evidence>
<dbReference type="InterPro" id="IPR001841">
    <property type="entry name" value="Znf_RING"/>
</dbReference>
<evidence type="ECO:0000256" key="4">
    <source>
        <dbReference type="PROSITE-ProRule" id="PRU00175"/>
    </source>
</evidence>
<evidence type="ECO:0000256" key="2">
    <source>
        <dbReference type="ARBA" id="ARBA00022771"/>
    </source>
</evidence>
<dbReference type="Pfam" id="PF16040">
    <property type="entry name" value="APD1-4_N"/>
    <property type="match status" value="1"/>
</dbReference>
<keyword evidence="1" id="KW-0479">Metal-binding</keyword>
<evidence type="ECO:0000313" key="8">
    <source>
        <dbReference type="Proteomes" id="UP000825935"/>
    </source>
</evidence>
<keyword evidence="2 4" id="KW-0863">Zinc-finger</keyword>
<dbReference type="Pfam" id="PF16041">
    <property type="entry name" value="APD1-4_M"/>
    <property type="match status" value="1"/>
</dbReference>
<keyword evidence="3" id="KW-0862">Zinc</keyword>
<keyword evidence="8" id="KW-1185">Reference proteome</keyword>
<dbReference type="OMA" id="WCLLWRP"/>
<evidence type="ECO:0000259" key="6">
    <source>
        <dbReference type="PROSITE" id="PS50089"/>
    </source>
</evidence>
<gene>
    <name evidence="7" type="ORF">KP509_13G016500</name>
</gene>
<organism evidence="7 8">
    <name type="scientific">Ceratopteris richardii</name>
    <name type="common">Triangle waterfern</name>
    <dbReference type="NCBI Taxonomy" id="49495"/>
    <lineage>
        <taxon>Eukaryota</taxon>
        <taxon>Viridiplantae</taxon>
        <taxon>Streptophyta</taxon>
        <taxon>Embryophyta</taxon>
        <taxon>Tracheophyta</taxon>
        <taxon>Polypodiopsida</taxon>
        <taxon>Polypodiidae</taxon>
        <taxon>Polypodiales</taxon>
        <taxon>Pteridineae</taxon>
        <taxon>Pteridaceae</taxon>
        <taxon>Parkerioideae</taxon>
        <taxon>Ceratopteris</taxon>
    </lineage>
</organism>
<protein>
    <recommendedName>
        <fullName evidence="6">RING-type domain-containing protein</fullName>
    </recommendedName>
</protein>
<dbReference type="Proteomes" id="UP000825935">
    <property type="component" value="Chromosome 13"/>
</dbReference>
<dbReference type="OrthoDB" id="3045089at2759"/>
<keyword evidence="5" id="KW-0472">Membrane</keyword>
<dbReference type="PANTHER" id="PTHR46858">
    <property type="entry name" value="OS05G0521000 PROTEIN"/>
    <property type="match status" value="1"/>
</dbReference>
<dbReference type="PROSITE" id="PS50089">
    <property type="entry name" value="ZF_RING_2"/>
    <property type="match status" value="1"/>
</dbReference>
<feature type="domain" description="RING-type" evidence="6">
    <location>
        <begin position="389"/>
        <end position="429"/>
    </location>
</feature>
<dbReference type="InterPro" id="IPR013083">
    <property type="entry name" value="Znf_RING/FYVE/PHD"/>
</dbReference>
<sequence length="441" mass="50397">MAEGNSRKSSVSITSRSSFSYPSFTHTYAFHLRNTRAYRRQRFTSLQRSIVRSLCILCFLALLSGSIWTMKYTYSTQIVDMEMNYSHLYTANPLFVNKIVVTNRLSSEGAVIYGFSSPPKLDRQINWTEIYDFSLQRQEYEEWGFWLNKGSQVDLQYNIYDPSSTVLLLMIKGKQALQKWESGQTSNDVAVFLKTIEGRGSLQYSIETDERYFFIFQNNEQQNVKVNVSVNIQSKVHNPDNFKSKCYLTSSSCALQLDFLGTNTLLLTTTPITEGFLHEHASHSTKSLQQDGFWSVTVTFEQQWFAYLIFWGAMAIVMLILLLLCRPSSEVDGLDDVTTANNSTTTVSLLHHESDHEKFNEAGRSNAFPMIVSDDDDVDASDASENSLCIICFDRQRNSFYDPCGHCVACHACSKKIVKEKNAVCPLCREQIRFVRKVYVS</sequence>
<dbReference type="SUPFAM" id="SSF57850">
    <property type="entry name" value="RING/U-box"/>
    <property type="match status" value="1"/>
</dbReference>
<accession>A0A8T2TDP8</accession>
<dbReference type="InterPro" id="IPR032008">
    <property type="entry name" value="APD1-4_N"/>
</dbReference>
<dbReference type="InterPro" id="IPR032010">
    <property type="entry name" value="APD1-4_M"/>
</dbReference>
<evidence type="ECO:0000256" key="5">
    <source>
        <dbReference type="SAM" id="Phobius"/>
    </source>
</evidence>
<evidence type="ECO:0000256" key="1">
    <source>
        <dbReference type="ARBA" id="ARBA00022723"/>
    </source>
</evidence>
<keyword evidence="5" id="KW-1133">Transmembrane helix</keyword>
<keyword evidence="5" id="KW-0812">Transmembrane</keyword>
<dbReference type="GO" id="GO:0016567">
    <property type="term" value="P:protein ubiquitination"/>
    <property type="evidence" value="ECO:0007669"/>
    <property type="project" value="TreeGrafter"/>
</dbReference>
<feature type="transmembrane region" description="Helical" evidence="5">
    <location>
        <begin position="304"/>
        <end position="324"/>
    </location>
</feature>
<dbReference type="PANTHER" id="PTHR46858:SF6">
    <property type="entry name" value="LIGASE, PUTATIVE-RELATED"/>
    <property type="match status" value="1"/>
</dbReference>
<name>A0A8T2TDP8_CERRI</name>
<comment type="caution">
    <text evidence="7">The sequence shown here is derived from an EMBL/GenBank/DDBJ whole genome shotgun (WGS) entry which is preliminary data.</text>
</comment>
<evidence type="ECO:0000256" key="3">
    <source>
        <dbReference type="ARBA" id="ARBA00022833"/>
    </source>
</evidence>
<dbReference type="GO" id="GO:0008270">
    <property type="term" value="F:zinc ion binding"/>
    <property type="evidence" value="ECO:0007669"/>
    <property type="project" value="UniProtKB-KW"/>
</dbReference>
<feature type="transmembrane region" description="Helical" evidence="5">
    <location>
        <begin position="49"/>
        <end position="68"/>
    </location>
</feature>